<dbReference type="RefSeq" id="XP_035324181.1">
    <property type="nucleotide sequence ID" value="XM_035466344.1"/>
</dbReference>
<proteinExistence type="predicted"/>
<sequence>MVASVRAAVDIKVRLLGEALVAVESIANVLPDLRNSPLGDDKAGIYVDLNGLHKLVDVGDKLDAVLGVGALAVIVLESRGCVVALSTDVSMP</sequence>
<evidence type="ECO:0000313" key="2">
    <source>
        <dbReference type="Proteomes" id="UP000749293"/>
    </source>
</evidence>
<comment type="caution">
    <text evidence="1">The sequence shown here is derived from an EMBL/GenBank/DDBJ whole genome shotgun (WGS) entry which is preliminary data.</text>
</comment>
<dbReference type="Proteomes" id="UP000749293">
    <property type="component" value="Unassembled WGS sequence"/>
</dbReference>
<reference evidence="1" key="1">
    <citation type="submission" date="2020-03" db="EMBL/GenBank/DDBJ databases">
        <title>Site-based positive gene gene selection in Geosmithia morbida across the United States reveals a broad range of putative effectors and factors for local host and environmental adapation.</title>
        <authorList>
            <person name="Onufrak A."/>
            <person name="Murdoch R.W."/>
            <person name="Gazis R."/>
            <person name="Huff M."/>
            <person name="Staton M."/>
            <person name="Klingeman W."/>
            <person name="Hadziabdic D."/>
        </authorList>
    </citation>
    <scope>NUCLEOTIDE SEQUENCE</scope>
    <source>
        <strain evidence="1">1262</strain>
    </source>
</reference>
<accession>A0A9P4Z161</accession>
<dbReference type="AlphaFoldDB" id="A0A9P4Z161"/>
<name>A0A9P4Z161_9HYPO</name>
<keyword evidence="2" id="KW-1185">Reference proteome</keyword>
<dbReference type="EMBL" id="JAANYQ010000003">
    <property type="protein sequence ID" value="KAF4125529.1"/>
    <property type="molecule type" value="Genomic_DNA"/>
</dbReference>
<gene>
    <name evidence="1" type="ORF">GMORB2_4369</name>
</gene>
<evidence type="ECO:0000313" key="1">
    <source>
        <dbReference type="EMBL" id="KAF4125529.1"/>
    </source>
</evidence>
<dbReference type="GeneID" id="55970597"/>
<protein>
    <submittedName>
        <fullName evidence="1">Uncharacterized protein</fullName>
    </submittedName>
</protein>
<organism evidence="1 2">
    <name type="scientific">Geosmithia morbida</name>
    <dbReference type="NCBI Taxonomy" id="1094350"/>
    <lineage>
        <taxon>Eukaryota</taxon>
        <taxon>Fungi</taxon>
        <taxon>Dikarya</taxon>
        <taxon>Ascomycota</taxon>
        <taxon>Pezizomycotina</taxon>
        <taxon>Sordariomycetes</taxon>
        <taxon>Hypocreomycetidae</taxon>
        <taxon>Hypocreales</taxon>
        <taxon>Bionectriaceae</taxon>
        <taxon>Geosmithia</taxon>
    </lineage>
</organism>